<name>A0AAV9PFX8_9PEZI</name>
<dbReference type="CDD" id="cd05911">
    <property type="entry name" value="Firefly_Luc_like"/>
    <property type="match status" value="1"/>
</dbReference>
<dbReference type="EMBL" id="JAVRRT010000006">
    <property type="protein sequence ID" value="KAK5170923.1"/>
    <property type="molecule type" value="Genomic_DNA"/>
</dbReference>
<dbReference type="PROSITE" id="PS00455">
    <property type="entry name" value="AMP_BINDING"/>
    <property type="match status" value="1"/>
</dbReference>
<accession>A0AAV9PFX8</accession>
<evidence type="ECO:0000259" key="3">
    <source>
        <dbReference type="Pfam" id="PF13193"/>
    </source>
</evidence>
<comment type="similarity">
    <text evidence="1">Belongs to the ATP-dependent AMP-binding enzyme family.</text>
</comment>
<dbReference type="Gene3D" id="3.30.300.30">
    <property type="match status" value="1"/>
</dbReference>
<feature type="domain" description="AMP-dependent synthetase/ligase" evidence="2">
    <location>
        <begin position="29"/>
        <end position="195"/>
    </location>
</feature>
<dbReference type="InterPro" id="IPR000873">
    <property type="entry name" value="AMP-dep_synth/lig_dom"/>
</dbReference>
<dbReference type="InterPro" id="IPR025110">
    <property type="entry name" value="AMP-bd_C"/>
</dbReference>
<dbReference type="RefSeq" id="XP_064659951.1">
    <property type="nucleotide sequence ID" value="XM_064801321.1"/>
</dbReference>
<dbReference type="GO" id="GO:0016405">
    <property type="term" value="F:CoA-ligase activity"/>
    <property type="evidence" value="ECO:0007669"/>
    <property type="project" value="TreeGrafter"/>
</dbReference>
<reference evidence="4 5" key="1">
    <citation type="submission" date="2023-08" db="EMBL/GenBank/DDBJ databases">
        <title>Black Yeasts Isolated from many extreme environments.</title>
        <authorList>
            <person name="Coleine C."/>
            <person name="Stajich J.E."/>
            <person name="Selbmann L."/>
        </authorList>
    </citation>
    <scope>NUCLEOTIDE SEQUENCE [LARGE SCALE GENOMIC DNA]</scope>
    <source>
        <strain evidence="4 5">CCFEE 5935</strain>
    </source>
</reference>
<protein>
    <recommendedName>
        <fullName evidence="6">Acetyl-CoA synthetase-like protein</fullName>
    </recommendedName>
</protein>
<dbReference type="InterPro" id="IPR020845">
    <property type="entry name" value="AMP-binding_CS"/>
</dbReference>
<sequence>MPLLATEHIPIPTKDIISWCYDNREAFDQDKPIYVDAADPSRSISATQAYKLIRQLVAGFQAAGLKKGDVVCLHSFNNLYYPILVQGIVAAGGAFVGTNPSYTPFELAHALKTSKARFVIAEPEILSAPKTAALELGMPKERILLLAAPEECEGYEHASWMSLLEHGEQDWVRFDDEQTAKDTAAFLMFSSGTTGSSRVLSSSIDQALIHLPGLPKAAVQSHYNLIAEHTLVHENPKHKEPYHMSRVVCLPMFHTAIAPFVHITTLRSGRESYIMKRFALREYLEYMKRFQITNALLVPPMIIAVVNAAAASPEQEKWVRECLSSVVHAVGGGAPVDREIQARLQTLLPPESVVTQVWAMTETTCVASAFYYPESDSTGSTGRFMPNLDVKIVDPDTDSDGPEVGPYDVRGELCIRGPTVIKGYLDNPEANARDWDEEGFFHTGDIVYCDSKTKLWYVVDRRKELIKVRGFQVAPSEIEGVLLSHPLVKDAAVIGVVRGEAGELPRAYVVVEAGKTLTEEEVRSWVGEKLARYKQVEGGVKFVESIPKTVSGKILKRVLKEEAKRELSASL</sequence>
<gene>
    <name evidence="4" type="ORF">LTR77_004067</name>
</gene>
<dbReference type="FunFam" id="3.30.300.30:FF:000007">
    <property type="entry name" value="4-coumarate--CoA ligase 2"/>
    <property type="match status" value="1"/>
</dbReference>
<dbReference type="Pfam" id="PF13193">
    <property type="entry name" value="AMP-binding_C"/>
    <property type="match status" value="1"/>
</dbReference>
<evidence type="ECO:0008006" key="6">
    <source>
        <dbReference type="Google" id="ProtNLM"/>
    </source>
</evidence>
<dbReference type="Pfam" id="PF00501">
    <property type="entry name" value="AMP-binding"/>
    <property type="match status" value="2"/>
</dbReference>
<dbReference type="InterPro" id="IPR045851">
    <property type="entry name" value="AMP-bd_C_sf"/>
</dbReference>
<comment type="caution">
    <text evidence="4">The sequence shown here is derived from an EMBL/GenBank/DDBJ whole genome shotgun (WGS) entry which is preliminary data.</text>
</comment>
<proteinExistence type="inferred from homology"/>
<keyword evidence="5" id="KW-1185">Reference proteome</keyword>
<feature type="domain" description="AMP-dependent synthetase/ligase" evidence="2">
    <location>
        <begin position="213"/>
        <end position="425"/>
    </location>
</feature>
<evidence type="ECO:0000313" key="5">
    <source>
        <dbReference type="Proteomes" id="UP001337655"/>
    </source>
</evidence>
<evidence type="ECO:0000259" key="2">
    <source>
        <dbReference type="Pfam" id="PF00501"/>
    </source>
</evidence>
<feature type="domain" description="AMP-binding enzyme C-terminal" evidence="3">
    <location>
        <begin position="477"/>
        <end position="553"/>
    </location>
</feature>
<organism evidence="4 5">
    <name type="scientific">Saxophila tyrrhenica</name>
    <dbReference type="NCBI Taxonomy" id="1690608"/>
    <lineage>
        <taxon>Eukaryota</taxon>
        <taxon>Fungi</taxon>
        <taxon>Dikarya</taxon>
        <taxon>Ascomycota</taxon>
        <taxon>Pezizomycotina</taxon>
        <taxon>Dothideomycetes</taxon>
        <taxon>Dothideomycetidae</taxon>
        <taxon>Mycosphaerellales</taxon>
        <taxon>Extremaceae</taxon>
        <taxon>Saxophila</taxon>
    </lineage>
</organism>
<evidence type="ECO:0000313" key="4">
    <source>
        <dbReference type="EMBL" id="KAK5170923.1"/>
    </source>
</evidence>
<dbReference type="PANTHER" id="PTHR24096">
    <property type="entry name" value="LONG-CHAIN-FATTY-ACID--COA LIGASE"/>
    <property type="match status" value="1"/>
</dbReference>
<dbReference type="GO" id="GO:0019748">
    <property type="term" value="P:secondary metabolic process"/>
    <property type="evidence" value="ECO:0007669"/>
    <property type="project" value="TreeGrafter"/>
</dbReference>
<evidence type="ECO:0000256" key="1">
    <source>
        <dbReference type="ARBA" id="ARBA00006432"/>
    </source>
</evidence>
<dbReference type="InterPro" id="IPR042099">
    <property type="entry name" value="ANL_N_sf"/>
</dbReference>
<dbReference type="SUPFAM" id="SSF56801">
    <property type="entry name" value="Acetyl-CoA synthetase-like"/>
    <property type="match status" value="1"/>
</dbReference>
<dbReference type="GeneID" id="89925413"/>
<dbReference type="AlphaFoldDB" id="A0AAV9PFX8"/>
<dbReference type="Proteomes" id="UP001337655">
    <property type="component" value="Unassembled WGS sequence"/>
</dbReference>
<dbReference type="PANTHER" id="PTHR24096:SF265">
    <property type="entry name" value="ENZYME, PUTATIVE (AFU_ORTHOLOGUE AFUA_5G14270)-RELATED"/>
    <property type="match status" value="1"/>
</dbReference>
<dbReference type="Gene3D" id="3.40.50.12780">
    <property type="entry name" value="N-terminal domain of ligase-like"/>
    <property type="match status" value="1"/>
</dbReference>